<evidence type="ECO:0008006" key="3">
    <source>
        <dbReference type="Google" id="ProtNLM"/>
    </source>
</evidence>
<evidence type="ECO:0000313" key="2">
    <source>
        <dbReference type="Proteomes" id="UP000053259"/>
    </source>
</evidence>
<dbReference type="OrthoDB" id="3787379at2759"/>
<dbReference type="InParanoid" id="A0A0D1Z1E7"/>
<protein>
    <recommendedName>
        <fullName evidence="3">F-box domain-containing protein</fullName>
    </recommendedName>
</protein>
<sequence length="240" mass="26843">MGQFLELPAEIRQEILLSALPEKITVSPAEVHPMTRLLLICKVVKQDVEEIAKKFSPEYLVVEPSHLCCLKSRRPAMSPIECVTLEIFSAATLEAMTGATSSSVSSSEIGDLLYQWNFALGAARSAFPKSGLKQITVDLTPIPHSCRDESDYSITMAVSHPAVANRMFSMCESQISNLIIFICTYLKITAQRQRPKLLVTGKLSLQTLFRIPTLLQDIARIREEGIEIRFDPEWMDESKV</sequence>
<dbReference type="AlphaFoldDB" id="A0A0D1Z1E7"/>
<dbReference type="Proteomes" id="UP000053259">
    <property type="component" value="Unassembled WGS sequence"/>
</dbReference>
<gene>
    <name evidence="1" type="ORF">PV09_02455</name>
</gene>
<dbReference type="VEuPathDB" id="FungiDB:PV09_02455"/>
<dbReference type="EMBL" id="KN847534">
    <property type="protein sequence ID" value="KIW06767.1"/>
    <property type="molecule type" value="Genomic_DNA"/>
</dbReference>
<dbReference type="GeneID" id="27310428"/>
<accession>A0A0D1Z1E7</accession>
<organism evidence="1 2">
    <name type="scientific">Verruconis gallopava</name>
    <dbReference type="NCBI Taxonomy" id="253628"/>
    <lineage>
        <taxon>Eukaryota</taxon>
        <taxon>Fungi</taxon>
        <taxon>Dikarya</taxon>
        <taxon>Ascomycota</taxon>
        <taxon>Pezizomycotina</taxon>
        <taxon>Dothideomycetes</taxon>
        <taxon>Pleosporomycetidae</taxon>
        <taxon>Venturiales</taxon>
        <taxon>Sympoventuriaceae</taxon>
        <taxon>Verruconis</taxon>
    </lineage>
</organism>
<reference evidence="1 2" key="1">
    <citation type="submission" date="2015-01" db="EMBL/GenBank/DDBJ databases">
        <title>The Genome Sequence of Ochroconis gallopava CBS43764.</title>
        <authorList>
            <consortium name="The Broad Institute Genomics Platform"/>
            <person name="Cuomo C."/>
            <person name="de Hoog S."/>
            <person name="Gorbushina A."/>
            <person name="Stielow B."/>
            <person name="Teixiera M."/>
            <person name="Abouelleil A."/>
            <person name="Chapman S.B."/>
            <person name="Priest M."/>
            <person name="Young S.K."/>
            <person name="Wortman J."/>
            <person name="Nusbaum C."/>
            <person name="Birren B."/>
        </authorList>
    </citation>
    <scope>NUCLEOTIDE SEQUENCE [LARGE SCALE GENOMIC DNA]</scope>
    <source>
        <strain evidence="1 2">CBS 43764</strain>
    </source>
</reference>
<evidence type="ECO:0000313" key="1">
    <source>
        <dbReference type="EMBL" id="KIW06767.1"/>
    </source>
</evidence>
<proteinExistence type="predicted"/>
<keyword evidence="2" id="KW-1185">Reference proteome</keyword>
<dbReference type="RefSeq" id="XP_016216636.1">
    <property type="nucleotide sequence ID" value="XM_016355500.1"/>
</dbReference>
<dbReference type="HOGENOM" id="CLU_1157163_0_0_1"/>
<name>A0A0D1Z1E7_9PEZI</name>